<dbReference type="InterPro" id="IPR001892">
    <property type="entry name" value="Ribosomal_uS13"/>
</dbReference>
<dbReference type="InterPro" id="IPR018269">
    <property type="entry name" value="Ribosomal_uS13_CS"/>
</dbReference>
<comment type="caution">
    <text evidence="10">The sequence shown here is derived from an EMBL/GenBank/DDBJ whole genome shotgun (WGS) entry which is preliminary data.</text>
</comment>
<evidence type="ECO:0000256" key="8">
    <source>
        <dbReference type="RuleBase" id="RU003830"/>
    </source>
</evidence>
<evidence type="ECO:0000313" key="11">
    <source>
        <dbReference type="Proteomes" id="UP000177763"/>
    </source>
</evidence>
<dbReference type="Gene3D" id="1.10.8.50">
    <property type="match status" value="1"/>
</dbReference>
<proteinExistence type="inferred from homology"/>
<sequence length="128" mass="14445">MARLLGVEIPNEKRIEASLVYIYGIGPSLAKRIIIESGVDANLRVKDLTEGDLSKILKAVNDMRFPVEGELRRIVTQNVRRLVDIQSYRGIRHKKGLPVRGQRTRSNARTRKGKRKTVGGLKVKLTKT</sequence>
<dbReference type="GO" id="GO:0019843">
    <property type="term" value="F:rRNA binding"/>
    <property type="evidence" value="ECO:0007669"/>
    <property type="project" value="UniProtKB-UniRule"/>
</dbReference>
<evidence type="ECO:0000256" key="6">
    <source>
        <dbReference type="ARBA" id="ARBA00035166"/>
    </source>
</evidence>
<organism evidence="10 11">
    <name type="scientific">candidate division WWE3 bacterium RIFCSPLOWO2_12_FULL_36_10</name>
    <dbReference type="NCBI Taxonomy" id="1802630"/>
    <lineage>
        <taxon>Bacteria</taxon>
        <taxon>Katanobacteria</taxon>
    </lineage>
</organism>
<dbReference type="GO" id="GO:0015935">
    <property type="term" value="C:small ribosomal subunit"/>
    <property type="evidence" value="ECO:0007669"/>
    <property type="project" value="TreeGrafter"/>
</dbReference>
<evidence type="ECO:0000256" key="1">
    <source>
        <dbReference type="ARBA" id="ARBA00008080"/>
    </source>
</evidence>
<evidence type="ECO:0000313" key="10">
    <source>
        <dbReference type="EMBL" id="OGC56378.1"/>
    </source>
</evidence>
<comment type="function">
    <text evidence="7">Located at the top of the head of the 30S subunit, it contacts several helices of the 16S rRNA. In the 70S ribosome it contacts the 23S rRNA (bridge B1a) and protein L5 of the 50S subunit (bridge B1b), connecting the 2 subunits; these bridges are implicated in subunit movement. Contacts the tRNAs in the A and P-sites.</text>
</comment>
<dbReference type="PROSITE" id="PS00646">
    <property type="entry name" value="RIBOSOMAL_S13_1"/>
    <property type="match status" value="1"/>
</dbReference>
<dbReference type="GO" id="GO:0000049">
    <property type="term" value="F:tRNA binding"/>
    <property type="evidence" value="ECO:0007669"/>
    <property type="project" value="UniProtKB-UniRule"/>
</dbReference>
<dbReference type="FunFam" id="1.10.8.50:FF:000001">
    <property type="entry name" value="30S ribosomal protein S13"/>
    <property type="match status" value="1"/>
</dbReference>
<dbReference type="SUPFAM" id="SSF46946">
    <property type="entry name" value="S13-like H2TH domain"/>
    <property type="match status" value="1"/>
</dbReference>
<dbReference type="Gene3D" id="4.10.910.10">
    <property type="entry name" value="30s ribosomal protein s13, domain 2"/>
    <property type="match status" value="1"/>
</dbReference>
<gene>
    <name evidence="7" type="primary">rpsM</name>
    <name evidence="10" type="ORF">A3H26_00355</name>
</gene>
<dbReference type="PANTHER" id="PTHR10871">
    <property type="entry name" value="30S RIBOSOMAL PROTEIN S13/40S RIBOSOMAL PROTEIN S18"/>
    <property type="match status" value="1"/>
</dbReference>
<evidence type="ECO:0000256" key="3">
    <source>
        <dbReference type="ARBA" id="ARBA00022884"/>
    </source>
</evidence>
<evidence type="ECO:0000256" key="2">
    <source>
        <dbReference type="ARBA" id="ARBA00022730"/>
    </source>
</evidence>
<reference evidence="10 11" key="1">
    <citation type="journal article" date="2016" name="Nat. Commun.">
        <title>Thousands of microbial genomes shed light on interconnected biogeochemical processes in an aquifer system.</title>
        <authorList>
            <person name="Anantharaman K."/>
            <person name="Brown C.T."/>
            <person name="Hug L.A."/>
            <person name="Sharon I."/>
            <person name="Castelle C.J."/>
            <person name="Probst A.J."/>
            <person name="Thomas B.C."/>
            <person name="Singh A."/>
            <person name="Wilkins M.J."/>
            <person name="Karaoz U."/>
            <person name="Brodie E.L."/>
            <person name="Williams K.H."/>
            <person name="Hubbard S.S."/>
            <person name="Banfield J.F."/>
        </authorList>
    </citation>
    <scope>NUCLEOTIDE SEQUENCE [LARGE SCALE GENOMIC DNA]</scope>
</reference>
<dbReference type="PIRSF" id="PIRSF002134">
    <property type="entry name" value="Ribosomal_S13"/>
    <property type="match status" value="1"/>
</dbReference>
<evidence type="ECO:0000256" key="5">
    <source>
        <dbReference type="ARBA" id="ARBA00023274"/>
    </source>
</evidence>
<feature type="compositionally biased region" description="Basic residues" evidence="9">
    <location>
        <begin position="97"/>
        <end position="117"/>
    </location>
</feature>
<dbReference type="PROSITE" id="PS50159">
    <property type="entry name" value="RIBOSOMAL_S13_2"/>
    <property type="match status" value="1"/>
</dbReference>
<accession>A0A1F4VHL0</accession>
<comment type="subunit">
    <text evidence="7">Part of the 30S ribosomal subunit. Forms a loose heterodimer with protein S19. Forms two bridges to the 50S subunit in the 70S ribosome.</text>
</comment>
<dbReference type="NCBIfam" id="TIGR03631">
    <property type="entry name" value="uS13_bact"/>
    <property type="match status" value="1"/>
</dbReference>
<dbReference type="GO" id="GO:0003735">
    <property type="term" value="F:structural constituent of ribosome"/>
    <property type="evidence" value="ECO:0007669"/>
    <property type="project" value="InterPro"/>
</dbReference>
<evidence type="ECO:0000256" key="4">
    <source>
        <dbReference type="ARBA" id="ARBA00022980"/>
    </source>
</evidence>
<dbReference type="Proteomes" id="UP000177763">
    <property type="component" value="Unassembled WGS sequence"/>
</dbReference>
<dbReference type="HAMAP" id="MF_01315">
    <property type="entry name" value="Ribosomal_uS13"/>
    <property type="match status" value="1"/>
</dbReference>
<keyword evidence="7" id="KW-0820">tRNA-binding</keyword>
<feature type="region of interest" description="Disordered" evidence="9">
    <location>
        <begin position="97"/>
        <end position="120"/>
    </location>
</feature>
<evidence type="ECO:0000256" key="7">
    <source>
        <dbReference type="HAMAP-Rule" id="MF_01315"/>
    </source>
</evidence>
<dbReference type="InterPro" id="IPR019980">
    <property type="entry name" value="Ribosomal_uS13_bac-type"/>
</dbReference>
<dbReference type="PANTHER" id="PTHR10871:SF1">
    <property type="entry name" value="SMALL RIBOSOMAL SUBUNIT PROTEIN US13M"/>
    <property type="match status" value="1"/>
</dbReference>
<dbReference type="GO" id="GO:0005829">
    <property type="term" value="C:cytosol"/>
    <property type="evidence" value="ECO:0007669"/>
    <property type="project" value="TreeGrafter"/>
</dbReference>
<dbReference type="Pfam" id="PF00416">
    <property type="entry name" value="Ribosomal_S13"/>
    <property type="match status" value="1"/>
</dbReference>
<keyword evidence="5 7" id="KW-0687">Ribonucleoprotein</keyword>
<comment type="similarity">
    <text evidence="1 7 8">Belongs to the universal ribosomal protein uS13 family.</text>
</comment>
<keyword evidence="2 7" id="KW-0699">rRNA-binding</keyword>
<dbReference type="STRING" id="1802630.A3H26_00355"/>
<keyword evidence="3 7" id="KW-0694">RNA-binding</keyword>
<dbReference type="GO" id="GO:0006412">
    <property type="term" value="P:translation"/>
    <property type="evidence" value="ECO:0007669"/>
    <property type="project" value="UniProtKB-UniRule"/>
</dbReference>
<dbReference type="InterPro" id="IPR010979">
    <property type="entry name" value="Ribosomal_uS13-like_H2TH"/>
</dbReference>
<dbReference type="EMBL" id="MEVN01000039">
    <property type="protein sequence ID" value="OGC56378.1"/>
    <property type="molecule type" value="Genomic_DNA"/>
</dbReference>
<protein>
    <recommendedName>
        <fullName evidence="6 7">Small ribosomal subunit protein uS13</fullName>
    </recommendedName>
</protein>
<name>A0A1F4VHL0_UNCKA</name>
<dbReference type="AlphaFoldDB" id="A0A1F4VHL0"/>
<evidence type="ECO:0000256" key="9">
    <source>
        <dbReference type="SAM" id="MobiDB-lite"/>
    </source>
</evidence>
<keyword evidence="4 7" id="KW-0689">Ribosomal protein</keyword>
<dbReference type="InterPro" id="IPR027437">
    <property type="entry name" value="Rbsml_uS13_C"/>
</dbReference>